<dbReference type="InParanoid" id="Q74Z19"/>
<dbReference type="GO" id="GO:0004322">
    <property type="term" value="F:ferroxidase activity"/>
    <property type="evidence" value="ECO:0007669"/>
    <property type="project" value="UniProtKB-EC"/>
</dbReference>
<keyword evidence="8" id="KW-0560">Oxidoreductase</keyword>
<accession>Q74Z19</accession>
<dbReference type="AlphaFoldDB" id="Q74Z19"/>
<dbReference type="eggNOG" id="KOG3413">
    <property type="taxonomic scope" value="Eukaryota"/>
</dbReference>
<evidence type="ECO:0000256" key="1">
    <source>
        <dbReference type="ARBA" id="ARBA00004173"/>
    </source>
</evidence>
<evidence type="ECO:0000256" key="3">
    <source>
        <dbReference type="ARBA" id="ARBA00013107"/>
    </source>
</evidence>
<comment type="similarity">
    <text evidence="2">Belongs to the frataxin family.</text>
</comment>
<dbReference type="GO" id="GO:0008198">
    <property type="term" value="F:ferrous iron binding"/>
    <property type="evidence" value="ECO:0000318"/>
    <property type="project" value="GO_Central"/>
</dbReference>
<keyword evidence="9" id="KW-0408">Iron</keyword>
<dbReference type="Proteomes" id="UP000000591">
    <property type="component" value="Chromosome VII"/>
</dbReference>
<dbReference type="InterPro" id="IPR017789">
    <property type="entry name" value="Frataxin"/>
</dbReference>
<evidence type="ECO:0000256" key="12">
    <source>
        <dbReference type="ARBA" id="ARBA00047990"/>
    </source>
</evidence>
<keyword evidence="10" id="KW-0406">Ion transport</keyword>
<dbReference type="NCBIfam" id="TIGR03421">
    <property type="entry name" value="FeS_CyaY"/>
    <property type="match status" value="1"/>
</dbReference>
<dbReference type="FunFam" id="3.30.920.10:FF:000004">
    <property type="entry name" value="Mitochondrial chaperone Frataxin"/>
    <property type="match status" value="1"/>
</dbReference>
<dbReference type="KEGG" id="ago:AGOS_AGR387C"/>
<dbReference type="GeneID" id="4623357"/>
<keyword evidence="4" id="KW-0409">Iron storage</keyword>
<reference evidence="13 14" key="1">
    <citation type="journal article" date="2004" name="Science">
        <title>The Ashbya gossypii genome as a tool for mapping the ancient Saccharomyces cerevisiae genome.</title>
        <authorList>
            <person name="Dietrich F.S."/>
            <person name="Voegeli S."/>
            <person name="Brachat S."/>
            <person name="Lerch A."/>
            <person name="Gates K."/>
            <person name="Steiner S."/>
            <person name="Mohr C."/>
            <person name="Pohlmann R."/>
            <person name="Luedi P."/>
            <person name="Choi S."/>
            <person name="Wing R.A."/>
            <person name="Flavier A."/>
            <person name="Gaffney T.D."/>
            <person name="Philippsen P."/>
        </authorList>
    </citation>
    <scope>NUCLEOTIDE SEQUENCE [LARGE SCALE GENOMIC DNA]</scope>
    <source>
        <strain evidence="14">ATCC 10895 / CBS 109.51 / FGSC 9923 / NRRL Y-1056</strain>
    </source>
</reference>
<dbReference type="PROSITE" id="PS01344">
    <property type="entry name" value="FRATAXIN_1"/>
    <property type="match status" value="1"/>
</dbReference>
<dbReference type="HOGENOM" id="CLU_080880_4_1_1"/>
<evidence type="ECO:0000256" key="9">
    <source>
        <dbReference type="ARBA" id="ARBA00023004"/>
    </source>
</evidence>
<dbReference type="PANTHER" id="PTHR16821:SF2">
    <property type="entry name" value="FRATAXIN, MITOCHONDRIAL"/>
    <property type="match status" value="1"/>
</dbReference>
<gene>
    <name evidence="13" type="ORF">AGOS_AGR387C</name>
</gene>
<name>Q74Z19_EREGS</name>
<dbReference type="InterPro" id="IPR020895">
    <property type="entry name" value="Frataxin_CS"/>
</dbReference>
<dbReference type="Pfam" id="PF01491">
    <property type="entry name" value="Frataxin_Cyay"/>
    <property type="match status" value="1"/>
</dbReference>
<dbReference type="STRING" id="284811.Q74Z19"/>
<dbReference type="SUPFAM" id="SSF55387">
    <property type="entry name" value="Frataxin/Nqo15-like"/>
    <property type="match status" value="1"/>
</dbReference>
<dbReference type="InterPro" id="IPR002908">
    <property type="entry name" value="Frataxin/CyaY"/>
</dbReference>
<dbReference type="GO" id="GO:0006879">
    <property type="term" value="P:intracellular iron ion homeostasis"/>
    <property type="evidence" value="ECO:0007669"/>
    <property type="project" value="UniProtKB-KW"/>
</dbReference>
<dbReference type="GO" id="GO:0051537">
    <property type="term" value="F:2 iron, 2 sulfur cluster binding"/>
    <property type="evidence" value="ECO:0000318"/>
    <property type="project" value="GO_Central"/>
</dbReference>
<evidence type="ECO:0000256" key="10">
    <source>
        <dbReference type="ARBA" id="ARBA00023065"/>
    </source>
</evidence>
<evidence type="ECO:0000256" key="11">
    <source>
        <dbReference type="ARBA" id="ARBA00023128"/>
    </source>
</evidence>
<dbReference type="Gene3D" id="3.30.920.10">
    <property type="entry name" value="Frataxin/CyaY"/>
    <property type="match status" value="1"/>
</dbReference>
<dbReference type="InterPro" id="IPR036524">
    <property type="entry name" value="Frataxin/CyaY_sf"/>
</dbReference>
<dbReference type="GO" id="GO:0005739">
    <property type="term" value="C:mitochondrion"/>
    <property type="evidence" value="ECO:0000318"/>
    <property type="project" value="GO_Central"/>
</dbReference>
<dbReference type="OMA" id="PNRYDYY"/>
<evidence type="ECO:0000256" key="6">
    <source>
        <dbReference type="ARBA" id="ARBA00022496"/>
    </source>
</evidence>
<dbReference type="GO" id="GO:0006826">
    <property type="term" value="P:iron ion transport"/>
    <property type="evidence" value="ECO:0007669"/>
    <property type="project" value="UniProtKB-KW"/>
</dbReference>
<dbReference type="SMART" id="SM01219">
    <property type="entry name" value="Frataxin_Cyay"/>
    <property type="match status" value="1"/>
</dbReference>
<keyword evidence="11" id="KW-0496">Mitochondrion</keyword>
<evidence type="ECO:0000256" key="7">
    <source>
        <dbReference type="ARBA" id="ARBA00022946"/>
    </source>
</evidence>
<dbReference type="EC" id="1.16.3.1" evidence="3"/>
<dbReference type="PROSITE" id="PS50810">
    <property type="entry name" value="FRATAXIN_2"/>
    <property type="match status" value="1"/>
</dbReference>
<dbReference type="OrthoDB" id="1897642at2759"/>
<keyword evidence="14" id="KW-1185">Reference proteome</keyword>
<dbReference type="PANTHER" id="PTHR16821">
    <property type="entry name" value="FRATAXIN"/>
    <property type="match status" value="1"/>
</dbReference>
<protein>
    <recommendedName>
        <fullName evidence="3">ferroxidase</fullName>
        <ecNumber evidence="3">1.16.3.1</ecNumber>
    </recommendedName>
</protein>
<evidence type="ECO:0000313" key="14">
    <source>
        <dbReference type="Proteomes" id="UP000000591"/>
    </source>
</evidence>
<organism evidence="13 14">
    <name type="scientific">Eremothecium gossypii (strain ATCC 10895 / CBS 109.51 / FGSC 9923 / NRRL Y-1056)</name>
    <name type="common">Yeast</name>
    <name type="synonym">Ashbya gossypii</name>
    <dbReference type="NCBI Taxonomy" id="284811"/>
    <lineage>
        <taxon>Eukaryota</taxon>
        <taxon>Fungi</taxon>
        <taxon>Dikarya</taxon>
        <taxon>Ascomycota</taxon>
        <taxon>Saccharomycotina</taxon>
        <taxon>Saccharomycetes</taxon>
        <taxon>Saccharomycetales</taxon>
        <taxon>Saccharomycetaceae</taxon>
        <taxon>Eremothecium</taxon>
    </lineage>
</organism>
<dbReference type="FunCoup" id="Q74Z19">
    <property type="interactions" value="407"/>
</dbReference>
<keyword evidence="5" id="KW-0813">Transport</keyword>
<dbReference type="EMBL" id="AE016820">
    <property type="protein sequence ID" value="AAS54877.2"/>
    <property type="molecule type" value="Genomic_DNA"/>
</dbReference>
<dbReference type="NCBIfam" id="TIGR03422">
    <property type="entry name" value="mito_frataxin"/>
    <property type="match status" value="1"/>
</dbReference>
<keyword evidence="6" id="KW-0410">Iron transport</keyword>
<dbReference type="RefSeq" id="NP_987053.2">
    <property type="nucleotide sequence ID" value="NM_212115.2"/>
</dbReference>
<dbReference type="GO" id="GO:0008199">
    <property type="term" value="F:ferric iron binding"/>
    <property type="evidence" value="ECO:0000318"/>
    <property type="project" value="GO_Central"/>
</dbReference>
<evidence type="ECO:0000256" key="4">
    <source>
        <dbReference type="ARBA" id="ARBA00022434"/>
    </source>
</evidence>
<comment type="catalytic activity">
    <reaction evidence="12">
        <text>4 Fe(2+) + O2 + 4 H(+) = 4 Fe(3+) + 2 H2O</text>
        <dbReference type="Rhea" id="RHEA:11148"/>
        <dbReference type="ChEBI" id="CHEBI:15377"/>
        <dbReference type="ChEBI" id="CHEBI:15378"/>
        <dbReference type="ChEBI" id="CHEBI:15379"/>
        <dbReference type="ChEBI" id="CHEBI:29033"/>
        <dbReference type="ChEBI" id="CHEBI:29034"/>
        <dbReference type="EC" id="1.16.3.1"/>
    </reaction>
</comment>
<dbReference type="PRINTS" id="PR00904">
    <property type="entry name" value="FRATAXIN"/>
</dbReference>
<comment type="subcellular location">
    <subcellularLocation>
        <location evidence="1">Mitochondrion</location>
    </subcellularLocation>
</comment>
<evidence type="ECO:0000313" key="13">
    <source>
        <dbReference type="EMBL" id="AAS54877.2"/>
    </source>
</evidence>
<proteinExistence type="inferred from homology"/>
<keyword evidence="7" id="KW-0809">Transit peptide</keyword>
<evidence type="ECO:0000256" key="5">
    <source>
        <dbReference type="ARBA" id="ARBA00022448"/>
    </source>
</evidence>
<evidence type="ECO:0000256" key="2">
    <source>
        <dbReference type="ARBA" id="ARBA00008183"/>
    </source>
</evidence>
<dbReference type="GO" id="GO:0016226">
    <property type="term" value="P:iron-sulfur cluster assembly"/>
    <property type="evidence" value="ECO:0000318"/>
    <property type="project" value="GO_Central"/>
</dbReference>
<sequence length="119" mass="13262">MRAPPELAQLTPQAYHKQADEFLNDLLDRLEALGDERPDIIADSEYSQGVLTLSVPALGTYVINKQPPNKQIWLSSPVSGPNRYDLIDGEWVSLRDGSRLMAVLSRELGRALDNPDYAL</sequence>
<evidence type="ECO:0000256" key="8">
    <source>
        <dbReference type="ARBA" id="ARBA00023002"/>
    </source>
</evidence>
<dbReference type="GO" id="GO:0034986">
    <property type="term" value="F:iron chaperone activity"/>
    <property type="evidence" value="ECO:0000318"/>
    <property type="project" value="GO_Central"/>
</dbReference>
<reference evidence="14" key="2">
    <citation type="journal article" date="2013" name="G3 (Bethesda)">
        <title>Genomes of Ashbya fungi isolated from insects reveal four mating-type loci, numerous translocations, lack of transposons, and distinct gene duplications.</title>
        <authorList>
            <person name="Dietrich F.S."/>
            <person name="Voegeli S."/>
            <person name="Kuo S."/>
            <person name="Philippsen P."/>
        </authorList>
    </citation>
    <scope>GENOME REANNOTATION</scope>
    <source>
        <strain evidence="14">ATCC 10895 / CBS 109.51 / FGSC 9923 / NRRL Y-1056</strain>
    </source>
</reference>